<evidence type="ECO:0000313" key="1">
    <source>
        <dbReference type="EMBL" id="KAK3756036.1"/>
    </source>
</evidence>
<comment type="caution">
    <text evidence="1">The sequence shown here is derived from an EMBL/GenBank/DDBJ whole genome shotgun (WGS) entry which is preliminary data.</text>
</comment>
<gene>
    <name evidence="1" type="ORF">RRG08_032959</name>
</gene>
<sequence length="110" mass="12611">MNAEEKPKSEEFGQREIPSPHKHVLVVPWIVKTVDLRQSGCLLAFCTEQKRKFFDLFSSVLSAMCGSQWERVFVQCTERGENDESEAEGEEKRWQARTTMIDSAHFVGSS</sequence>
<name>A0AAE0YSL6_9GAST</name>
<proteinExistence type="predicted"/>
<dbReference type="EMBL" id="JAWDGP010005567">
    <property type="protein sequence ID" value="KAK3756036.1"/>
    <property type="molecule type" value="Genomic_DNA"/>
</dbReference>
<reference evidence="1" key="1">
    <citation type="journal article" date="2023" name="G3 (Bethesda)">
        <title>A reference genome for the long-term kleptoplast-retaining sea slug Elysia crispata morphotype clarki.</title>
        <authorList>
            <person name="Eastman K.E."/>
            <person name="Pendleton A.L."/>
            <person name="Shaikh M.A."/>
            <person name="Suttiyut T."/>
            <person name="Ogas R."/>
            <person name="Tomko P."/>
            <person name="Gavelis G."/>
            <person name="Widhalm J.R."/>
            <person name="Wisecaver J.H."/>
        </authorList>
    </citation>
    <scope>NUCLEOTIDE SEQUENCE</scope>
    <source>
        <strain evidence="1">ECLA1</strain>
    </source>
</reference>
<accession>A0AAE0YSL6</accession>
<dbReference type="AlphaFoldDB" id="A0AAE0YSL6"/>
<dbReference type="Proteomes" id="UP001283361">
    <property type="component" value="Unassembled WGS sequence"/>
</dbReference>
<protein>
    <submittedName>
        <fullName evidence="1">Uncharacterized protein</fullName>
    </submittedName>
</protein>
<organism evidence="1 2">
    <name type="scientific">Elysia crispata</name>
    <name type="common">lettuce slug</name>
    <dbReference type="NCBI Taxonomy" id="231223"/>
    <lineage>
        <taxon>Eukaryota</taxon>
        <taxon>Metazoa</taxon>
        <taxon>Spiralia</taxon>
        <taxon>Lophotrochozoa</taxon>
        <taxon>Mollusca</taxon>
        <taxon>Gastropoda</taxon>
        <taxon>Heterobranchia</taxon>
        <taxon>Euthyneura</taxon>
        <taxon>Panpulmonata</taxon>
        <taxon>Sacoglossa</taxon>
        <taxon>Placobranchoidea</taxon>
        <taxon>Plakobranchidae</taxon>
        <taxon>Elysia</taxon>
    </lineage>
</organism>
<keyword evidence="2" id="KW-1185">Reference proteome</keyword>
<evidence type="ECO:0000313" key="2">
    <source>
        <dbReference type="Proteomes" id="UP001283361"/>
    </source>
</evidence>